<gene>
    <name evidence="2" type="ORF">NQ317_012304</name>
</gene>
<proteinExistence type="predicted"/>
<keyword evidence="3" id="KW-1185">Reference proteome</keyword>
<name>A0ABQ9IV60_9CUCU</name>
<feature type="region of interest" description="Disordered" evidence="1">
    <location>
        <begin position="403"/>
        <end position="423"/>
    </location>
</feature>
<evidence type="ECO:0008006" key="4">
    <source>
        <dbReference type="Google" id="ProtNLM"/>
    </source>
</evidence>
<dbReference type="PANTHER" id="PTHR47331:SF1">
    <property type="entry name" value="GAG-LIKE PROTEIN"/>
    <property type="match status" value="1"/>
</dbReference>
<dbReference type="InterPro" id="IPR043502">
    <property type="entry name" value="DNA/RNA_pol_sf"/>
</dbReference>
<dbReference type="EMBL" id="JAPWTJ010002473">
    <property type="protein sequence ID" value="KAJ8966009.1"/>
    <property type="molecule type" value="Genomic_DNA"/>
</dbReference>
<organism evidence="2 3">
    <name type="scientific">Molorchus minor</name>
    <dbReference type="NCBI Taxonomy" id="1323400"/>
    <lineage>
        <taxon>Eukaryota</taxon>
        <taxon>Metazoa</taxon>
        <taxon>Ecdysozoa</taxon>
        <taxon>Arthropoda</taxon>
        <taxon>Hexapoda</taxon>
        <taxon>Insecta</taxon>
        <taxon>Pterygota</taxon>
        <taxon>Neoptera</taxon>
        <taxon>Endopterygota</taxon>
        <taxon>Coleoptera</taxon>
        <taxon>Polyphaga</taxon>
        <taxon>Cucujiformia</taxon>
        <taxon>Chrysomeloidea</taxon>
        <taxon>Cerambycidae</taxon>
        <taxon>Lamiinae</taxon>
        <taxon>Monochamini</taxon>
        <taxon>Molorchus</taxon>
    </lineage>
</organism>
<dbReference type="Proteomes" id="UP001162164">
    <property type="component" value="Unassembled WGS sequence"/>
</dbReference>
<dbReference type="SUPFAM" id="SSF56672">
    <property type="entry name" value="DNA/RNA polymerases"/>
    <property type="match status" value="1"/>
</dbReference>
<comment type="caution">
    <text evidence="2">The sequence shown here is derived from an EMBL/GenBank/DDBJ whole genome shotgun (WGS) entry which is preliminary data.</text>
</comment>
<accession>A0ABQ9IV60</accession>
<dbReference type="PANTHER" id="PTHR47331">
    <property type="entry name" value="PHD-TYPE DOMAIN-CONTAINING PROTEIN"/>
    <property type="match status" value="1"/>
</dbReference>
<dbReference type="Pfam" id="PF03564">
    <property type="entry name" value="DUF1759"/>
    <property type="match status" value="1"/>
</dbReference>
<dbReference type="InterPro" id="IPR005312">
    <property type="entry name" value="DUF1759"/>
</dbReference>
<sequence>MPPKMDEYDKVALLMNNAIDRLRRVRARANAAKIDDSLKPEFEARYEKVEEFYAEFTKQHYILVDLLEDSDDSEALTNILRETDDIYFEINTIYKQLFPKVSHVTTPVVKSNVKLPEISLRSFEGAARDWPPYFDLFKSLIDNNVKLSNTEKMHYLVSTLGKEPLALIKQLPIEENNYETALDLLKKRYQNNRLLATNYLNEILLCPAISVESAIGLRDILDKFSENLSALKCLQFNTDNWDFVLFNILLQKIDISTKTQFEKKFSNVDIPSYKDLVSFLTEQAKALESVMSYSLEDKSKSKKSNRCTINASSHTKSFIVKEDSKFENCRLCNSKHPLSSCTKFLSKTPQQRFEIVKQHNLCLNCLNGSHTVRHCRSRYRCKVCRFSHNSLLHFDTLTNQNTSSATSSNNLNSGSSNSTGNQNSNVLNSSSQISYAAQNTQFVDPGASTSEYSSNTNVLTALSSSRSRSLFLLSTGIVNFRDCRGNLQSAKIVVDGGSQASFVTERLIHKLGLMRSYCNTKITGISSSKTVMPKGVTNCTVSSVYDSNTQFCFEAIVLENITSHLPSCEFPTNNWPYLSNLQLADPSYNTPGPIDALLGLEIFSQMLKPGIIPGQNGGPTAINSSIGWLLTGKLDNVPSDVRSFFVAAENTLDNSLKRFWELEEVPEVKSLSVEEKVCEEIYINTVSRDSLGRFTVALPFKTNISLNFVNSRKLALNRLYSLERRLEKKPEIYQAYADFLQDHIDKGYMEEVEPTSDSSCYYIPHSYVFRPDSLSTRLRVVMDASAKDAAGKSLNDCLYIGPKLQQDIFSLLLVFRSHPIIVTADIKKMYLQINVVEEHRDVQRIVWRSNSTESVRDFRLNVVSFGVNSSPLVGPSDNEAVSPGR</sequence>
<reference evidence="2" key="1">
    <citation type="journal article" date="2023" name="Insect Mol. Biol.">
        <title>Genome sequencing provides insights into the evolution of gene families encoding plant cell wall-degrading enzymes in longhorned beetles.</title>
        <authorList>
            <person name="Shin N.R."/>
            <person name="Okamura Y."/>
            <person name="Kirsch R."/>
            <person name="Pauchet Y."/>
        </authorList>
    </citation>
    <scope>NUCLEOTIDE SEQUENCE</scope>
    <source>
        <strain evidence="2">MMC_N1</strain>
    </source>
</reference>
<evidence type="ECO:0000313" key="3">
    <source>
        <dbReference type="Proteomes" id="UP001162164"/>
    </source>
</evidence>
<evidence type="ECO:0000256" key="1">
    <source>
        <dbReference type="SAM" id="MobiDB-lite"/>
    </source>
</evidence>
<protein>
    <recommendedName>
        <fullName evidence="4">Peptidase aspartic putative domain-containing protein</fullName>
    </recommendedName>
</protein>
<evidence type="ECO:0000313" key="2">
    <source>
        <dbReference type="EMBL" id="KAJ8966009.1"/>
    </source>
</evidence>